<evidence type="ECO:0000256" key="6">
    <source>
        <dbReference type="ARBA" id="ARBA00022692"/>
    </source>
</evidence>
<feature type="domain" description="TonB-dependent receptor plug" evidence="19">
    <location>
        <begin position="64"/>
        <end position="160"/>
    </location>
</feature>
<dbReference type="InterPro" id="IPR010917">
    <property type="entry name" value="TonB_rcpt_CS"/>
</dbReference>
<evidence type="ECO:0000256" key="17">
    <source>
        <dbReference type="SAM" id="SignalP"/>
    </source>
</evidence>
<dbReference type="Pfam" id="PF07715">
    <property type="entry name" value="Plug"/>
    <property type="match status" value="1"/>
</dbReference>
<dbReference type="EMBL" id="LDUG01000048">
    <property type="protein sequence ID" value="KVW93312.1"/>
    <property type="molecule type" value="Genomic_DNA"/>
</dbReference>
<evidence type="ECO:0000313" key="21">
    <source>
        <dbReference type="Proteomes" id="UP000064243"/>
    </source>
</evidence>
<dbReference type="CDD" id="cd01347">
    <property type="entry name" value="ligand_gated_channel"/>
    <property type="match status" value="1"/>
</dbReference>
<keyword evidence="8" id="KW-0408">Iron</keyword>
<dbReference type="InterPro" id="IPR000531">
    <property type="entry name" value="Beta-barrel_TonB"/>
</dbReference>
<dbReference type="Pfam" id="PF00593">
    <property type="entry name" value="TonB_dep_Rec_b-barrel"/>
    <property type="match status" value="1"/>
</dbReference>
<dbReference type="AlphaFoldDB" id="A0A106BJ49"/>
<dbReference type="GO" id="GO:0015344">
    <property type="term" value="F:siderophore uptake transmembrane transporter activity"/>
    <property type="evidence" value="ECO:0007669"/>
    <property type="project" value="TreeGrafter"/>
</dbReference>
<dbReference type="OrthoDB" id="8732650at2"/>
<keyword evidence="12 20" id="KW-0675">Receptor</keyword>
<evidence type="ECO:0000256" key="14">
    <source>
        <dbReference type="PROSITE-ProRule" id="PRU01360"/>
    </source>
</evidence>
<keyword evidence="11 14" id="KW-0472">Membrane</keyword>
<comment type="caution">
    <text evidence="20">The sequence shown here is derived from an EMBL/GenBank/DDBJ whole genome shotgun (WGS) entry which is preliminary data.</text>
</comment>
<sequence>MKFCLSALAGALSLAFSVPSVNAQTPRNTQAAEELATVTVASEYSGSFKADTVQIGTFREASPLDVPQTSNVVTREVLDAQAASTLFGALRNTAGVTRSQLNGSTYDNIAIRGILVENRGNYRLNGSLPIINLIDVPLENKERVEVLKGASSLYYGFVPPSGIVNLVAKRAGKDPVSDLTVSANQYGSANVHADVARRFGSAQQFGARVNMLAGREDIGVDNYSGDRSLGAVAFDWQATDALSFKLDVEHYRKDVSEQAAIKVMAPNADGTITLPSIPDARTNLAGEWQKYDAEATNVLFRTDYALGDNWGLLLEAGHAKTTRDRHYSQFENYNLATGAGTLRIFFNPNQEFENSNYRTEIFGHVPGDWVSHDVSFGYTANQRDQNPRAAGTATVAQNLYDPVDVPEQSAPSAPNHNPSTIEDSGWYVFDRMSFGEKWQLMLGARGSRYESETTSMRYKANDINPAVSLVYKPVAGVSVYGSYLEGLEESGQAPANRANAGELLPPALSKQKEIGVKAEVAKGVLLQAAYFDIERPSTTVDASNRFVLNGLAQYKGLELAASGEVTRNLALIASALFLDAKQLNAANPATLGKVPDNTPERTASLFAEYRLPNVPGLALSGGLYYVDKRPVDNENRAFVDGYTTLSLGARHTTKLGGKRTTFQAVLDNVTNENYWGTAGNGLLGVGMPRTLKLTAKVEF</sequence>
<evidence type="ECO:0000256" key="1">
    <source>
        <dbReference type="ARBA" id="ARBA00004571"/>
    </source>
</evidence>
<keyword evidence="3 14" id="KW-0813">Transport</keyword>
<evidence type="ECO:0000256" key="16">
    <source>
        <dbReference type="RuleBase" id="RU003357"/>
    </source>
</evidence>
<evidence type="ECO:0000256" key="3">
    <source>
        <dbReference type="ARBA" id="ARBA00022448"/>
    </source>
</evidence>
<keyword evidence="5" id="KW-0410">Iron transport</keyword>
<gene>
    <name evidence="20" type="ORF">ABW22_14345</name>
</gene>
<organism evidence="20 21">
    <name type="scientific">Thiobacillus denitrificans</name>
    <dbReference type="NCBI Taxonomy" id="36861"/>
    <lineage>
        <taxon>Bacteria</taxon>
        <taxon>Pseudomonadati</taxon>
        <taxon>Pseudomonadota</taxon>
        <taxon>Betaproteobacteria</taxon>
        <taxon>Nitrosomonadales</taxon>
        <taxon>Thiobacillaceae</taxon>
        <taxon>Thiobacillus</taxon>
    </lineage>
</organism>
<keyword evidence="4 14" id="KW-1134">Transmembrane beta strand</keyword>
<dbReference type="NCBIfam" id="TIGR01783">
    <property type="entry name" value="TonB-siderophor"/>
    <property type="match status" value="1"/>
</dbReference>
<comment type="similarity">
    <text evidence="2 14 16">Belongs to the TonB-dependent receptor family.</text>
</comment>
<evidence type="ECO:0000256" key="10">
    <source>
        <dbReference type="ARBA" id="ARBA00023077"/>
    </source>
</evidence>
<name>A0A106BJ49_THIDE</name>
<evidence type="ECO:0000259" key="18">
    <source>
        <dbReference type="Pfam" id="PF00593"/>
    </source>
</evidence>
<keyword evidence="10 16" id="KW-0798">TonB box</keyword>
<dbReference type="InterPro" id="IPR010105">
    <property type="entry name" value="TonB_sidphr_rcpt"/>
</dbReference>
<evidence type="ECO:0000256" key="11">
    <source>
        <dbReference type="ARBA" id="ARBA00023136"/>
    </source>
</evidence>
<proteinExistence type="inferred from homology"/>
<protein>
    <submittedName>
        <fullName evidence="20">TonB-dependent receptor</fullName>
    </submittedName>
</protein>
<dbReference type="PANTHER" id="PTHR32552">
    <property type="entry name" value="FERRICHROME IRON RECEPTOR-RELATED"/>
    <property type="match status" value="1"/>
</dbReference>
<dbReference type="InterPro" id="IPR012910">
    <property type="entry name" value="Plug_dom"/>
</dbReference>
<evidence type="ECO:0000256" key="4">
    <source>
        <dbReference type="ARBA" id="ARBA00022452"/>
    </source>
</evidence>
<evidence type="ECO:0000259" key="19">
    <source>
        <dbReference type="Pfam" id="PF07715"/>
    </source>
</evidence>
<feature type="signal peptide" evidence="17">
    <location>
        <begin position="1"/>
        <end position="23"/>
    </location>
</feature>
<keyword evidence="6 14" id="KW-0812">Transmembrane</keyword>
<feature type="domain" description="TonB-dependent receptor-like beta-barrel" evidence="18">
    <location>
        <begin position="276"/>
        <end position="669"/>
    </location>
</feature>
<dbReference type="STRING" id="1123392.GCA_000376425_01674"/>
<evidence type="ECO:0000313" key="20">
    <source>
        <dbReference type="EMBL" id="KVW93312.1"/>
    </source>
</evidence>
<comment type="subcellular location">
    <subcellularLocation>
        <location evidence="1 14">Cell outer membrane</location>
        <topology evidence="1 14">Multi-pass membrane protein</topology>
    </subcellularLocation>
</comment>
<dbReference type="RefSeq" id="WP_059758189.1">
    <property type="nucleotide sequence ID" value="NZ_LDUG01000048.1"/>
</dbReference>
<dbReference type="SUPFAM" id="SSF56935">
    <property type="entry name" value="Porins"/>
    <property type="match status" value="1"/>
</dbReference>
<dbReference type="InterPro" id="IPR037066">
    <property type="entry name" value="Plug_dom_sf"/>
</dbReference>
<evidence type="ECO:0000256" key="2">
    <source>
        <dbReference type="ARBA" id="ARBA00009810"/>
    </source>
</evidence>
<dbReference type="PATRIC" id="fig|36861.3.peg.2689"/>
<evidence type="ECO:0000256" key="9">
    <source>
        <dbReference type="ARBA" id="ARBA00023065"/>
    </source>
</evidence>
<dbReference type="Proteomes" id="UP000064243">
    <property type="component" value="Unassembled WGS sequence"/>
</dbReference>
<dbReference type="InterPro" id="IPR039426">
    <property type="entry name" value="TonB-dep_rcpt-like"/>
</dbReference>
<reference evidence="20 21" key="1">
    <citation type="journal article" date="2015" name="Appl. Environ. Microbiol.">
        <title>Aerobic and Anaerobic Thiosulfate Oxidation by a Cold-Adapted, Subglacial Chemoautotroph.</title>
        <authorList>
            <person name="Harrold Z.R."/>
            <person name="Skidmore M.L."/>
            <person name="Hamilton T.L."/>
            <person name="Desch L."/>
            <person name="Amada K."/>
            <person name="van Gelder W."/>
            <person name="Glover K."/>
            <person name="Roden E.E."/>
            <person name="Boyd E.S."/>
        </authorList>
    </citation>
    <scope>NUCLEOTIDE SEQUENCE [LARGE SCALE GENOMIC DNA]</scope>
    <source>
        <strain evidence="20 21">RG</strain>
    </source>
</reference>
<dbReference type="Gene3D" id="2.40.170.20">
    <property type="entry name" value="TonB-dependent receptor, beta-barrel domain"/>
    <property type="match status" value="1"/>
</dbReference>
<accession>A0A106BJ49</accession>
<dbReference type="Gene3D" id="2.170.130.10">
    <property type="entry name" value="TonB-dependent receptor, plug domain"/>
    <property type="match status" value="1"/>
</dbReference>
<keyword evidence="13 14" id="KW-0998">Cell outer membrane</keyword>
<evidence type="ECO:0000256" key="8">
    <source>
        <dbReference type="ARBA" id="ARBA00023004"/>
    </source>
</evidence>
<feature type="chain" id="PRO_5007125625" evidence="17">
    <location>
        <begin position="24"/>
        <end position="699"/>
    </location>
</feature>
<keyword evidence="21" id="KW-1185">Reference proteome</keyword>
<dbReference type="PANTHER" id="PTHR32552:SF82">
    <property type="entry name" value="FCUA PROTEIN"/>
    <property type="match status" value="1"/>
</dbReference>
<feature type="short sequence motif" description="TonB C-terminal box" evidence="15">
    <location>
        <begin position="682"/>
        <end position="699"/>
    </location>
</feature>
<evidence type="ECO:0000256" key="15">
    <source>
        <dbReference type="PROSITE-ProRule" id="PRU10144"/>
    </source>
</evidence>
<keyword evidence="9" id="KW-0406">Ion transport</keyword>
<dbReference type="GO" id="GO:0009279">
    <property type="term" value="C:cell outer membrane"/>
    <property type="evidence" value="ECO:0007669"/>
    <property type="project" value="UniProtKB-SubCell"/>
</dbReference>
<dbReference type="GO" id="GO:0015891">
    <property type="term" value="P:siderophore transport"/>
    <property type="evidence" value="ECO:0007669"/>
    <property type="project" value="InterPro"/>
</dbReference>
<dbReference type="InterPro" id="IPR036942">
    <property type="entry name" value="Beta-barrel_TonB_sf"/>
</dbReference>
<evidence type="ECO:0000256" key="13">
    <source>
        <dbReference type="ARBA" id="ARBA00023237"/>
    </source>
</evidence>
<dbReference type="GO" id="GO:0038023">
    <property type="term" value="F:signaling receptor activity"/>
    <property type="evidence" value="ECO:0007669"/>
    <property type="project" value="InterPro"/>
</dbReference>
<dbReference type="PROSITE" id="PS52016">
    <property type="entry name" value="TONB_DEPENDENT_REC_3"/>
    <property type="match status" value="1"/>
</dbReference>
<keyword evidence="7 17" id="KW-0732">Signal</keyword>
<evidence type="ECO:0000256" key="7">
    <source>
        <dbReference type="ARBA" id="ARBA00022729"/>
    </source>
</evidence>
<evidence type="ECO:0000256" key="5">
    <source>
        <dbReference type="ARBA" id="ARBA00022496"/>
    </source>
</evidence>
<evidence type="ECO:0000256" key="12">
    <source>
        <dbReference type="ARBA" id="ARBA00023170"/>
    </source>
</evidence>
<dbReference type="PROSITE" id="PS01156">
    <property type="entry name" value="TONB_DEPENDENT_REC_2"/>
    <property type="match status" value="1"/>
</dbReference>